<accession>A0A9N9N6Z4</accession>
<reference evidence="2" key="1">
    <citation type="submission" date="2021-06" db="EMBL/GenBank/DDBJ databases">
        <authorList>
            <person name="Kallberg Y."/>
            <person name="Tangrot J."/>
            <person name="Rosling A."/>
        </authorList>
    </citation>
    <scope>NUCLEOTIDE SEQUENCE</scope>
    <source>
        <strain evidence="2">CL551</strain>
    </source>
</reference>
<feature type="region of interest" description="Disordered" evidence="1">
    <location>
        <begin position="240"/>
        <end position="262"/>
    </location>
</feature>
<dbReference type="Proteomes" id="UP000789342">
    <property type="component" value="Unassembled WGS sequence"/>
</dbReference>
<dbReference type="InterPro" id="IPR012337">
    <property type="entry name" value="RNaseH-like_sf"/>
</dbReference>
<proteinExistence type="predicted"/>
<evidence type="ECO:0000256" key="1">
    <source>
        <dbReference type="SAM" id="MobiDB-lite"/>
    </source>
</evidence>
<evidence type="ECO:0000313" key="2">
    <source>
        <dbReference type="EMBL" id="CAG8707961.1"/>
    </source>
</evidence>
<feature type="non-terminal residue" evidence="2">
    <location>
        <position position="348"/>
    </location>
</feature>
<dbReference type="OrthoDB" id="2447835at2759"/>
<evidence type="ECO:0000313" key="3">
    <source>
        <dbReference type="Proteomes" id="UP000789342"/>
    </source>
</evidence>
<keyword evidence="3" id="KW-1185">Reference proteome</keyword>
<dbReference type="SUPFAM" id="SSF140996">
    <property type="entry name" value="Hermes dimerisation domain"/>
    <property type="match status" value="1"/>
</dbReference>
<name>A0A9N9N6Z4_9GLOM</name>
<gene>
    <name evidence="2" type="ORF">AMORRO_LOCUS12531</name>
</gene>
<dbReference type="AlphaFoldDB" id="A0A9N9N6Z4"/>
<protein>
    <submittedName>
        <fullName evidence="2">11453_t:CDS:1</fullName>
    </submittedName>
</protein>
<sequence length="348" mass="41001">MTFQREICLVIFGLSIELIKTILKKQILMALSLKAMYIITKQKQEKLAQLLVEFIIEDCQPLHILRSSTFCRLLNNMEPEFQIPCQVTVKKMIDQAYDWSRNQLFDYLVLMLPLKSERCDKLDGEYLKLINLTKNECQLLDDLIPLLKPFYDTTTIFSGSNYPTLNLIYPTMRLLIKEFMPFYGQTEDDYANLLFGPKDIIDDQDQLIADNEYSDKLDEAEIDDDSETLMVLEQLRQPLQVSKGRKKKQDRRSRNQNNTYQKYNDPRFKGRRLIKHPVTTKELNDLVKAASYLSLQQYWEVPEEVRLVASFLDPQIKNLKFIGNEIVKINIINTVQKLYIKKEYRQPS</sequence>
<dbReference type="EMBL" id="CAJVPV010018615">
    <property type="protein sequence ID" value="CAG8707961.1"/>
    <property type="molecule type" value="Genomic_DNA"/>
</dbReference>
<dbReference type="SUPFAM" id="SSF53098">
    <property type="entry name" value="Ribonuclease H-like"/>
    <property type="match status" value="1"/>
</dbReference>
<comment type="caution">
    <text evidence="2">The sequence shown here is derived from an EMBL/GenBank/DDBJ whole genome shotgun (WGS) entry which is preliminary data.</text>
</comment>
<organism evidence="2 3">
    <name type="scientific">Acaulospora morrowiae</name>
    <dbReference type="NCBI Taxonomy" id="94023"/>
    <lineage>
        <taxon>Eukaryota</taxon>
        <taxon>Fungi</taxon>
        <taxon>Fungi incertae sedis</taxon>
        <taxon>Mucoromycota</taxon>
        <taxon>Glomeromycotina</taxon>
        <taxon>Glomeromycetes</taxon>
        <taxon>Diversisporales</taxon>
        <taxon>Acaulosporaceae</taxon>
        <taxon>Acaulospora</taxon>
    </lineage>
</organism>